<keyword evidence="5" id="KW-0411">Iron-sulfur</keyword>
<dbReference type="OrthoDB" id="23833at2157"/>
<evidence type="ECO:0000256" key="1">
    <source>
        <dbReference type="ARBA" id="ARBA00022485"/>
    </source>
</evidence>
<evidence type="ECO:0000256" key="5">
    <source>
        <dbReference type="ARBA" id="ARBA00023014"/>
    </source>
</evidence>
<evidence type="ECO:0000256" key="2">
    <source>
        <dbReference type="ARBA" id="ARBA00022723"/>
    </source>
</evidence>
<dbReference type="InterPro" id="IPR009051">
    <property type="entry name" value="Helical_ferredxn"/>
</dbReference>
<dbReference type="PIRSF" id="PIRSF000139">
    <property type="entry name" value="Glc_ox_4Fe-4S"/>
    <property type="match status" value="1"/>
</dbReference>
<organism evidence="7 10">
    <name type="scientific">Pyrobaculum aerophilum</name>
    <dbReference type="NCBI Taxonomy" id="13773"/>
    <lineage>
        <taxon>Archaea</taxon>
        <taxon>Thermoproteota</taxon>
        <taxon>Thermoprotei</taxon>
        <taxon>Thermoproteales</taxon>
        <taxon>Thermoproteaceae</taxon>
        <taxon>Pyrobaculum</taxon>
    </lineage>
</organism>
<dbReference type="InterPro" id="IPR004017">
    <property type="entry name" value="Cys_rich_dom"/>
</dbReference>
<dbReference type="Proteomes" id="UP000256877">
    <property type="component" value="Unassembled WGS sequence"/>
</dbReference>
<dbReference type="GO" id="GO:0016491">
    <property type="term" value="F:oxidoreductase activity"/>
    <property type="evidence" value="ECO:0007669"/>
    <property type="project" value="UniProtKB-ARBA"/>
</dbReference>
<sequence>MSAFDELYRCVHCGFCLPTCPTYLATGREGNSPRGRLHLMRAVVEGRARAEGKLLEYLDSCVYCLRCETACPSGVKYGTVFEEFFKAYRKGMQSVSYKRYIPLFNAINTRLGLKIAPIAASLSPGLRPLVTGGDISDLVGKIYYAKGNAKGRVALFVSDECVAWRYRRGVVEAAIRVLTWNGYEVVVPRFSCCGAPYRHSGQFEKAEELARRNLKIAEKLSVDAIAVPNSGGCQAELLRYMRDRRVVDVMQLIADDLRGNLGEVKMRLAVQHSCHLMNAAKAHDVVLKPLYKVPGLVLTPLPSADVCCGGGNMYPLRHRDIANAILERKRDEVKAVSPDGVLIESPSCLQQLSKLGLRVYFPVEVLDLAYQKGENSGYMELRGSAL</sequence>
<evidence type="ECO:0000256" key="4">
    <source>
        <dbReference type="ARBA" id="ARBA00023004"/>
    </source>
</evidence>
<comment type="caution">
    <text evidence="7">The sequence shown here is derived from an EMBL/GenBank/DDBJ whole genome shotgun (WGS) entry which is preliminary data.</text>
</comment>
<evidence type="ECO:0000256" key="3">
    <source>
        <dbReference type="ARBA" id="ARBA00022737"/>
    </source>
</evidence>
<dbReference type="EMBL" id="NMUE01000072">
    <property type="protein sequence ID" value="RFA93053.1"/>
    <property type="molecule type" value="Genomic_DNA"/>
</dbReference>
<dbReference type="PROSITE" id="PS51379">
    <property type="entry name" value="4FE4S_FER_2"/>
    <property type="match status" value="2"/>
</dbReference>
<proteinExistence type="predicted"/>
<protein>
    <submittedName>
        <fullName evidence="7">Glycolate oxidase</fullName>
    </submittedName>
</protein>
<dbReference type="GO" id="GO:0051539">
    <property type="term" value="F:4 iron, 4 sulfur cluster binding"/>
    <property type="evidence" value="ECO:0007669"/>
    <property type="project" value="UniProtKB-KW"/>
</dbReference>
<reference evidence="9 10" key="1">
    <citation type="submission" date="2017-07" db="EMBL/GenBank/DDBJ databases">
        <title>Draft genome sequence of aerobic hyperthermophilic archaea, Pyrobaculum aerophilum YKB31 and YKB32.</title>
        <authorList>
            <person name="Mochizuki T."/>
            <person name="Berliner A.J."/>
            <person name="Yoshida-Takashima Y."/>
            <person name="Takaki Y."/>
            <person name="Nunoura T."/>
            <person name="Takai K."/>
        </authorList>
    </citation>
    <scope>NUCLEOTIDE SEQUENCE [LARGE SCALE GENOMIC DNA]</scope>
    <source>
        <strain evidence="7 10">YKB31</strain>
        <strain evidence="8 9">YKB32</strain>
    </source>
</reference>
<dbReference type="PANTHER" id="PTHR32479:SF17">
    <property type="entry name" value="GLYCOLATE OXIDASE IRON-SULFUR SUBUNIT"/>
    <property type="match status" value="1"/>
</dbReference>
<feature type="domain" description="4Fe-4S ferredoxin-type" evidence="6">
    <location>
        <begin position="1"/>
        <end position="30"/>
    </location>
</feature>
<dbReference type="RefSeq" id="WP_116422094.1">
    <property type="nucleotide sequence ID" value="NZ_NMUE01000072.1"/>
</dbReference>
<dbReference type="InterPro" id="IPR017896">
    <property type="entry name" value="4Fe4S_Fe-S-bd"/>
</dbReference>
<dbReference type="EMBL" id="NMUF01000013">
    <property type="protein sequence ID" value="RFA98967.1"/>
    <property type="molecule type" value="Genomic_DNA"/>
</dbReference>
<keyword evidence="3" id="KW-0677">Repeat</keyword>
<dbReference type="InterPro" id="IPR012257">
    <property type="entry name" value="Glc_ox_4Fe-4S"/>
</dbReference>
<dbReference type="PROSITE" id="PS00198">
    <property type="entry name" value="4FE4S_FER_1"/>
    <property type="match status" value="1"/>
</dbReference>
<gene>
    <name evidence="7" type="ORF">CGL51_13605</name>
    <name evidence="8" type="ORF">CGL52_06105</name>
</gene>
<keyword evidence="4" id="KW-0408">Iron</keyword>
<evidence type="ECO:0000313" key="9">
    <source>
        <dbReference type="Proteomes" id="UP000256877"/>
    </source>
</evidence>
<dbReference type="Pfam" id="PF02754">
    <property type="entry name" value="CCG"/>
    <property type="match status" value="2"/>
</dbReference>
<evidence type="ECO:0000259" key="6">
    <source>
        <dbReference type="PROSITE" id="PS51379"/>
    </source>
</evidence>
<dbReference type="AlphaFoldDB" id="A0A371QUC3"/>
<dbReference type="InterPro" id="IPR017900">
    <property type="entry name" value="4Fe4S_Fe_S_CS"/>
</dbReference>
<evidence type="ECO:0000313" key="8">
    <source>
        <dbReference type="EMBL" id="RFA98967.1"/>
    </source>
</evidence>
<evidence type="ECO:0000313" key="10">
    <source>
        <dbReference type="Proteomes" id="UP000257123"/>
    </source>
</evidence>
<dbReference type="PANTHER" id="PTHR32479">
    <property type="entry name" value="GLYCOLATE OXIDASE IRON-SULFUR SUBUNIT"/>
    <property type="match status" value="1"/>
</dbReference>
<name>A0A371QUC3_9CREN</name>
<dbReference type="SUPFAM" id="SSF46548">
    <property type="entry name" value="alpha-helical ferredoxin"/>
    <property type="match status" value="1"/>
</dbReference>
<keyword evidence="2" id="KW-0479">Metal-binding</keyword>
<evidence type="ECO:0000313" key="7">
    <source>
        <dbReference type="EMBL" id="RFA93053.1"/>
    </source>
</evidence>
<feature type="domain" description="4Fe-4S ferredoxin-type" evidence="6">
    <location>
        <begin position="52"/>
        <end position="83"/>
    </location>
</feature>
<keyword evidence="1" id="KW-0004">4Fe-4S</keyword>
<dbReference type="Pfam" id="PF13183">
    <property type="entry name" value="Fer4_8"/>
    <property type="match status" value="1"/>
</dbReference>
<dbReference type="Gene3D" id="1.10.1060.10">
    <property type="entry name" value="Alpha-helical ferredoxin"/>
    <property type="match status" value="1"/>
</dbReference>
<dbReference type="Proteomes" id="UP000257123">
    <property type="component" value="Unassembled WGS sequence"/>
</dbReference>
<dbReference type="GO" id="GO:0046872">
    <property type="term" value="F:metal ion binding"/>
    <property type="evidence" value="ECO:0007669"/>
    <property type="project" value="UniProtKB-KW"/>
</dbReference>
<accession>A0A371QUC3</accession>